<reference evidence="2" key="1">
    <citation type="submission" date="2011-03" db="EMBL/GenBank/DDBJ databases">
        <title>The genome sequence of Vavraia culicis strain floridensis.</title>
        <authorList>
            <consortium name="The Broad Institute Genome Sequencing Platform"/>
            <person name="Cuomo C."/>
            <person name="Becnel J."/>
            <person name="Sanscrainte N."/>
            <person name="Young S.K."/>
            <person name="Zeng Q."/>
            <person name="Gargeya S."/>
            <person name="Fitzgerald M."/>
            <person name="Haas B."/>
            <person name="Abouelleil A."/>
            <person name="Alvarado L."/>
            <person name="Arachchi H.M."/>
            <person name="Berlin A."/>
            <person name="Chapman S.B."/>
            <person name="Gearin G."/>
            <person name="Goldberg J."/>
            <person name="Griggs A."/>
            <person name="Gujja S."/>
            <person name="Hansen M."/>
            <person name="Heiman D."/>
            <person name="Howarth C."/>
            <person name="Larimer J."/>
            <person name="Lui A."/>
            <person name="MacDonald P.J.P."/>
            <person name="McCowen C."/>
            <person name="Montmayeur A."/>
            <person name="Murphy C."/>
            <person name="Neiman D."/>
            <person name="Pearson M."/>
            <person name="Priest M."/>
            <person name="Roberts A."/>
            <person name="Saif S."/>
            <person name="Shea T."/>
            <person name="Sisk P."/>
            <person name="Stolte C."/>
            <person name="Sykes S."/>
            <person name="Wortman J."/>
            <person name="Nusbaum C."/>
            <person name="Birren B."/>
        </authorList>
    </citation>
    <scope>NUCLEOTIDE SEQUENCE [LARGE SCALE GENOMIC DNA]</scope>
    <source>
        <strain evidence="2">floridensis</strain>
    </source>
</reference>
<dbReference type="RefSeq" id="XP_008075441.1">
    <property type="nucleotide sequence ID" value="XM_008077250.1"/>
</dbReference>
<name>L2GQZ3_VAVCU</name>
<dbReference type="GeneID" id="19880295"/>
<sequence length="105" mass="11864">MNYCKNEKLSVKTAFYKHMFSELCSTRGQFVFLRYLLLMPTLNSVLTEHSHCLKGVLSVNRVGSDPPTIVLPVHHCERIYGVLLDEVTGNNVLLPLPNALTLLHI</sequence>
<organism evidence="1 2">
    <name type="scientific">Vavraia culicis (isolate floridensis)</name>
    <name type="common">Microsporidian parasite</name>
    <dbReference type="NCBI Taxonomy" id="948595"/>
    <lineage>
        <taxon>Eukaryota</taxon>
        <taxon>Fungi</taxon>
        <taxon>Fungi incertae sedis</taxon>
        <taxon>Microsporidia</taxon>
        <taxon>Pleistophoridae</taxon>
        <taxon>Vavraia</taxon>
    </lineage>
</organism>
<proteinExistence type="predicted"/>
<evidence type="ECO:0000313" key="1">
    <source>
        <dbReference type="EMBL" id="ELA46071.1"/>
    </source>
</evidence>
<dbReference type="Proteomes" id="UP000011081">
    <property type="component" value="Unassembled WGS sequence"/>
</dbReference>
<protein>
    <submittedName>
        <fullName evidence="1">Uncharacterized protein</fullName>
    </submittedName>
</protein>
<accession>L2GQZ3</accession>
<dbReference type="AlphaFoldDB" id="L2GQZ3"/>
<evidence type="ECO:0000313" key="2">
    <source>
        <dbReference type="Proteomes" id="UP000011081"/>
    </source>
</evidence>
<keyword evidence="2" id="KW-1185">Reference proteome</keyword>
<dbReference type="VEuPathDB" id="MicrosporidiaDB:VCUG_02433"/>
<gene>
    <name evidence="1" type="ORF">VCUG_02433</name>
</gene>
<dbReference type="InParanoid" id="L2GQZ3"/>
<dbReference type="EMBL" id="GL877466">
    <property type="protein sequence ID" value="ELA46071.1"/>
    <property type="molecule type" value="Genomic_DNA"/>
</dbReference>
<dbReference type="HOGENOM" id="CLU_2238657_0_0_1"/>